<evidence type="ECO:0000313" key="10">
    <source>
        <dbReference type="EMBL" id="KRM40199.1"/>
    </source>
</evidence>
<dbReference type="InterPro" id="IPR036196">
    <property type="entry name" value="Ptyr_pPase_sf"/>
</dbReference>
<dbReference type="Gene3D" id="3.40.50.2300">
    <property type="match status" value="1"/>
</dbReference>
<dbReference type="InterPro" id="IPR050438">
    <property type="entry name" value="LMW_PTPase"/>
</dbReference>
<evidence type="ECO:0000256" key="3">
    <source>
        <dbReference type="ARBA" id="ARBA00013064"/>
    </source>
</evidence>
<evidence type="ECO:0000256" key="6">
    <source>
        <dbReference type="ARBA" id="ARBA00022912"/>
    </source>
</evidence>
<comment type="catalytic activity">
    <reaction evidence="7">
        <text>O-phospho-L-tyrosyl-[protein] + H2O = L-tyrosyl-[protein] + phosphate</text>
        <dbReference type="Rhea" id="RHEA:10684"/>
        <dbReference type="Rhea" id="RHEA-COMP:10136"/>
        <dbReference type="Rhea" id="RHEA-COMP:20101"/>
        <dbReference type="ChEBI" id="CHEBI:15377"/>
        <dbReference type="ChEBI" id="CHEBI:43474"/>
        <dbReference type="ChEBI" id="CHEBI:46858"/>
        <dbReference type="ChEBI" id="CHEBI:61978"/>
        <dbReference type="EC" id="3.1.3.48"/>
    </reaction>
</comment>
<proteinExistence type="inferred from homology"/>
<name>A0A0R1YCG8_9LACO</name>
<dbReference type="PATRIC" id="fig|1423754.3.peg.835"/>
<dbReference type="EMBL" id="AZGI01000026">
    <property type="protein sequence ID" value="KRM40199.1"/>
    <property type="molecule type" value="Genomic_DNA"/>
</dbReference>
<dbReference type="eggNOG" id="COG0394">
    <property type="taxonomic scope" value="Bacteria"/>
</dbReference>
<dbReference type="AlphaFoldDB" id="A0A0R1YCG8"/>
<evidence type="ECO:0000256" key="4">
    <source>
        <dbReference type="ARBA" id="ARBA00022490"/>
    </source>
</evidence>
<dbReference type="GO" id="GO:0005737">
    <property type="term" value="C:cytoplasm"/>
    <property type="evidence" value="ECO:0007669"/>
    <property type="project" value="UniProtKB-SubCell"/>
</dbReference>
<evidence type="ECO:0000259" key="9">
    <source>
        <dbReference type="SMART" id="SM00226"/>
    </source>
</evidence>
<dbReference type="InterPro" id="IPR002115">
    <property type="entry name" value="Tyr_Pase_low_mol_wt_mml"/>
</dbReference>
<dbReference type="STRING" id="1423754.FC39_GL000813"/>
<protein>
    <recommendedName>
        <fullName evidence="3">protein-tyrosine-phosphatase</fullName>
        <ecNumber evidence="3">3.1.3.48</ecNumber>
    </recommendedName>
</protein>
<comment type="similarity">
    <text evidence="2">Belongs to the low molecular weight phosphotyrosine protein phosphatase family.</text>
</comment>
<dbReference type="GO" id="GO:0003993">
    <property type="term" value="F:acid phosphatase activity"/>
    <property type="evidence" value="ECO:0007669"/>
    <property type="project" value="InterPro"/>
</dbReference>
<evidence type="ECO:0000256" key="5">
    <source>
        <dbReference type="ARBA" id="ARBA00022801"/>
    </source>
</evidence>
<evidence type="ECO:0000256" key="2">
    <source>
        <dbReference type="ARBA" id="ARBA00011063"/>
    </source>
</evidence>
<dbReference type="Proteomes" id="UP000051223">
    <property type="component" value="Unassembled WGS sequence"/>
</dbReference>
<dbReference type="CDD" id="cd16343">
    <property type="entry name" value="LMWPTP"/>
    <property type="match status" value="1"/>
</dbReference>
<accession>A0A0R1YCG8</accession>
<organism evidence="10 11">
    <name type="scientific">Lactobacillus hamsteri DSM 5661 = JCM 6256</name>
    <dbReference type="NCBI Taxonomy" id="1423754"/>
    <lineage>
        <taxon>Bacteria</taxon>
        <taxon>Bacillati</taxon>
        <taxon>Bacillota</taxon>
        <taxon>Bacilli</taxon>
        <taxon>Lactobacillales</taxon>
        <taxon>Lactobacillaceae</taxon>
        <taxon>Lactobacillus</taxon>
    </lineage>
</organism>
<dbReference type="PANTHER" id="PTHR11717:SF7">
    <property type="entry name" value="LOW MOLECULAR WEIGHT PHOSPHOTYROSINE PROTEIN PHOSPHATASE"/>
    <property type="match status" value="1"/>
</dbReference>
<reference evidence="10 11" key="1">
    <citation type="journal article" date="2015" name="Genome Announc.">
        <title>Expanding the biotechnology potential of lactobacilli through comparative genomics of 213 strains and associated genera.</title>
        <authorList>
            <person name="Sun Z."/>
            <person name="Harris H.M."/>
            <person name="McCann A."/>
            <person name="Guo C."/>
            <person name="Argimon S."/>
            <person name="Zhang W."/>
            <person name="Yang X."/>
            <person name="Jeffery I.B."/>
            <person name="Cooney J.C."/>
            <person name="Kagawa T.F."/>
            <person name="Liu W."/>
            <person name="Song Y."/>
            <person name="Salvetti E."/>
            <person name="Wrobel A."/>
            <person name="Rasinkangas P."/>
            <person name="Parkhill J."/>
            <person name="Rea M.C."/>
            <person name="O'Sullivan O."/>
            <person name="Ritari J."/>
            <person name="Douillard F.P."/>
            <person name="Paul Ross R."/>
            <person name="Yang R."/>
            <person name="Briner A.E."/>
            <person name="Felis G.E."/>
            <person name="de Vos W.M."/>
            <person name="Barrangou R."/>
            <person name="Klaenhammer T.R."/>
            <person name="Caufield P.W."/>
            <person name="Cui Y."/>
            <person name="Zhang H."/>
            <person name="O'Toole P.W."/>
        </authorList>
    </citation>
    <scope>NUCLEOTIDE SEQUENCE [LARGE SCALE GENOMIC DNA]</scope>
    <source>
        <strain evidence="10 11">DSM 5661</strain>
    </source>
</reference>
<evidence type="ECO:0000256" key="7">
    <source>
        <dbReference type="ARBA" id="ARBA00051722"/>
    </source>
</evidence>
<keyword evidence="11" id="KW-1185">Reference proteome</keyword>
<dbReference type="GO" id="GO:0004726">
    <property type="term" value="F:non-membrane spanning protein tyrosine phosphatase activity"/>
    <property type="evidence" value="ECO:0007669"/>
    <property type="project" value="InterPro"/>
</dbReference>
<dbReference type="SMART" id="SM00226">
    <property type="entry name" value="LMWPc"/>
    <property type="match status" value="1"/>
</dbReference>
<dbReference type="InterPro" id="IPR023485">
    <property type="entry name" value="Ptyr_pPase"/>
</dbReference>
<keyword evidence="6" id="KW-0904">Protein phosphatase</keyword>
<keyword evidence="4" id="KW-0963">Cytoplasm</keyword>
<gene>
    <name evidence="10" type="ORF">FC39_GL000813</name>
</gene>
<dbReference type="PANTHER" id="PTHR11717">
    <property type="entry name" value="LOW MOLECULAR WEIGHT PROTEIN TYROSINE PHOSPHATASE"/>
    <property type="match status" value="1"/>
</dbReference>
<evidence type="ECO:0000313" key="11">
    <source>
        <dbReference type="Proteomes" id="UP000051223"/>
    </source>
</evidence>
<dbReference type="SUPFAM" id="SSF52788">
    <property type="entry name" value="Phosphotyrosine protein phosphatases I"/>
    <property type="match status" value="1"/>
</dbReference>
<dbReference type="EC" id="3.1.3.48" evidence="3"/>
<feature type="domain" description="Phosphotyrosine protein phosphatase I" evidence="9">
    <location>
        <begin position="1"/>
        <end position="131"/>
    </location>
</feature>
<sequence length="133" mass="15539">MAEFVMKDLVYKEKLGDQFLIDSAAATNDAVGMQMDPRTTRELAKMNVPYTNHIARKMTREDYQKYDYLICMDEENFMDMNQITGGDPEHKEYKLLHFVGSFKDVDDPWFTNDFDTAFNEIQKGCKGLLEQLK</sequence>
<dbReference type="InterPro" id="IPR017867">
    <property type="entry name" value="Tyr_phospatase_low_mol_wt"/>
</dbReference>
<comment type="subcellular location">
    <subcellularLocation>
        <location evidence="1">Cytoplasm</location>
    </subcellularLocation>
</comment>
<comment type="caution">
    <text evidence="10">The sequence shown here is derived from an EMBL/GenBank/DDBJ whole genome shotgun (WGS) entry which is preliminary data.</text>
</comment>
<dbReference type="PRINTS" id="PR00719">
    <property type="entry name" value="LMWPTPASE"/>
</dbReference>
<evidence type="ECO:0000256" key="8">
    <source>
        <dbReference type="PIRSR" id="PIRSR617867-1"/>
    </source>
</evidence>
<dbReference type="PRINTS" id="PR00720">
    <property type="entry name" value="MAMMALPTPASE"/>
</dbReference>
<dbReference type="Pfam" id="PF01451">
    <property type="entry name" value="LMWPc"/>
    <property type="match status" value="1"/>
</dbReference>
<evidence type="ECO:0000256" key="1">
    <source>
        <dbReference type="ARBA" id="ARBA00004496"/>
    </source>
</evidence>
<feature type="active site" description="Proton donor" evidence="8">
    <location>
        <position position="107"/>
    </location>
</feature>
<keyword evidence="5" id="KW-0378">Hydrolase</keyword>